<organism evidence="5 6">
    <name type="scientific">Thecamonas trahens ATCC 50062</name>
    <dbReference type="NCBI Taxonomy" id="461836"/>
    <lineage>
        <taxon>Eukaryota</taxon>
        <taxon>Apusozoa</taxon>
        <taxon>Apusomonadida</taxon>
        <taxon>Apusomonadidae</taxon>
        <taxon>Thecamonas</taxon>
    </lineage>
</organism>
<feature type="transmembrane region" description="Helical" evidence="3">
    <location>
        <begin position="956"/>
        <end position="979"/>
    </location>
</feature>
<keyword evidence="3" id="KW-0812">Transmembrane</keyword>
<dbReference type="SUPFAM" id="SSF48350">
    <property type="entry name" value="GTPase activation domain, GAP"/>
    <property type="match status" value="2"/>
</dbReference>
<dbReference type="eggNOG" id="KOG1826">
    <property type="taxonomic scope" value="Eukaryota"/>
</dbReference>
<accession>A0A0L0DHF9</accession>
<reference evidence="5 6" key="1">
    <citation type="submission" date="2010-05" db="EMBL/GenBank/DDBJ databases">
        <title>The Genome Sequence of Thecamonas trahens ATCC 50062.</title>
        <authorList>
            <consortium name="The Broad Institute Genome Sequencing Platform"/>
            <person name="Russ C."/>
            <person name="Cuomo C."/>
            <person name="Shea T."/>
            <person name="Young S.K."/>
            <person name="Zeng Q."/>
            <person name="Koehrsen M."/>
            <person name="Haas B."/>
            <person name="Borodovsky M."/>
            <person name="Guigo R."/>
            <person name="Alvarado L."/>
            <person name="Berlin A."/>
            <person name="Bochicchio J."/>
            <person name="Borenstein D."/>
            <person name="Chapman S."/>
            <person name="Chen Z."/>
            <person name="Freedman E."/>
            <person name="Gellesch M."/>
            <person name="Goldberg J."/>
            <person name="Griggs A."/>
            <person name="Gujja S."/>
            <person name="Heilman E."/>
            <person name="Heiman D."/>
            <person name="Hepburn T."/>
            <person name="Howarth C."/>
            <person name="Jen D."/>
            <person name="Larson L."/>
            <person name="Mehta T."/>
            <person name="Park D."/>
            <person name="Pearson M."/>
            <person name="Roberts A."/>
            <person name="Saif S."/>
            <person name="Shenoy N."/>
            <person name="Sisk P."/>
            <person name="Stolte C."/>
            <person name="Sykes S."/>
            <person name="Thomson T."/>
            <person name="Walk T."/>
            <person name="White J."/>
            <person name="Yandava C."/>
            <person name="Burger G."/>
            <person name="Gray M.W."/>
            <person name="Holland P.W.H."/>
            <person name="King N."/>
            <person name="Lang F.B.F."/>
            <person name="Roger A.J."/>
            <person name="Ruiz-Trillo I."/>
            <person name="Lander E."/>
            <person name="Nusbaum C."/>
        </authorList>
    </citation>
    <scope>NUCLEOTIDE SEQUENCE [LARGE SCALE GENOMIC DNA]</scope>
    <source>
        <strain evidence="5 6">ATCC 50062</strain>
    </source>
</reference>
<dbReference type="RefSeq" id="XP_013755875.1">
    <property type="nucleotide sequence ID" value="XM_013900421.1"/>
</dbReference>
<dbReference type="InterPro" id="IPR002909">
    <property type="entry name" value="IPT_dom"/>
</dbReference>
<dbReference type="GO" id="GO:0005096">
    <property type="term" value="F:GTPase activator activity"/>
    <property type="evidence" value="ECO:0007669"/>
    <property type="project" value="UniProtKB-KW"/>
</dbReference>
<dbReference type="InterPro" id="IPR008936">
    <property type="entry name" value="Rho_GTPase_activation_prot"/>
</dbReference>
<protein>
    <recommendedName>
        <fullName evidence="4">Ras-GAP domain-containing protein</fullName>
    </recommendedName>
</protein>
<feature type="coiled-coil region" evidence="2">
    <location>
        <begin position="1240"/>
        <end position="1267"/>
    </location>
</feature>
<keyword evidence="3" id="KW-0472">Membrane</keyword>
<dbReference type="CDD" id="cd00102">
    <property type="entry name" value="IPT"/>
    <property type="match status" value="1"/>
</dbReference>
<name>A0A0L0DHF9_THETB</name>
<dbReference type="Proteomes" id="UP000054408">
    <property type="component" value="Unassembled WGS sequence"/>
</dbReference>
<dbReference type="InterPro" id="IPR039360">
    <property type="entry name" value="Ras_GTPase"/>
</dbReference>
<dbReference type="EMBL" id="GL349469">
    <property type="protein sequence ID" value="KNC51747.1"/>
    <property type="molecule type" value="Genomic_DNA"/>
</dbReference>
<dbReference type="Gene3D" id="2.60.40.10">
    <property type="entry name" value="Immunoglobulins"/>
    <property type="match status" value="2"/>
</dbReference>
<feature type="domain" description="Ras-GAP" evidence="4">
    <location>
        <begin position="1046"/>
        <end position="1337"/>
    </location>
</feature>
<evidence type="ECO:0000256" key="2">
    <source>
        <dbReference type="SAM" id="Coils"/>
    </source>
</evidence>
<gene>
    <name evidence="5" type="ORF">AMSG_07816</name>
</gene>
<dbReference type="Pfam" id="PF01833">
    <property type="entry name" value="TIG"/>
    <property type="match status" value="1"/>
</dbReference>
<dbReference type="SMART" id="SM00323">
    <property type="entry name" value="RasGAP"/>
    <property type="match status" value="1"/>
</dbReference>
<dbReference type="OrthoDB" id="25246at2759"/>
<evidence type="ECO:0000256" key="3">
    <source>
        <dbReference type="SAM" id="Phobius"/>
    </source>
</evidence>
<dbReference type="Pfam" id="PF00616">
    <property type="entry name" value="RasGAP"/>
    <property type="match status" value="1"/>
</dbReference>
<evidence type="ECO:0000259" key="4">
    <source>
        <dbReference type="PROSITE" id="PS50018"/>
    </source>
</evidence>
<dbReference type="STRING" id="461836.A0A0L0DHF9"/>
<sequence>MWPRVIGSGAANTFYVSGAVASPMTAVAFVPSGADCNNDGLRSGVMRLTSTTMGVSPTFPIEDGGSVNQVWDTCYTVTYGDAGENWVKQSPSGVVDVTVVVAVADAVASVAPSVVAVGRAEPVVFSGLEGSVNVRVGFGIGGCAGTVVGVTNVVTTGAATMLGSALPTAGLYRVCVSVDNGGRYVAQTSTVTMEAVRASSGLISAISPNVVGTGSMPAFVVSGTFKQTSFSRIGFSLSSDCSGTVAGQLDVSLGTSTPYTWASGLVVSEAQTFTVCFTADGTNWVAQSEPVLNVAVARANSITSFLPAVLGAGAGGANVVADVVGPLGSATAFIGFDSVGSGCTAPVAVSAYNVSGELDLGSSGGLSAGTYALCYTVESPSTGFVEQTSAGSVRVVEAQAADVAEVLPSYMVTSVAEAAIGVRLGVAKDDVPVATAMIGFDPTANGCSVAGVLEGVTALQSLTEAPASIAAYQGGWLFGTRAGSTVTTTGNGTVCYSVDSGETYVATELRVALGDVAPAYGLGAVVQPGVQTGVASRVILRGLAATSGPTTKVAFVASGSACSDGGARVSEVAMTGHVLSTVEPLLPADGRYSVCVKEAGGGSSWTKQDVPVDAIDCTTKTSCGECRATPLCGWCVGKSQCVLNSVLPDTCAVSSAVCTPFLGTSCALENCPRVTGISPAIAVSDGGTQIRVSTELAANVADLECRFVYDGTIVESFSAASVESSTSVLCRAAESQLGILGASVSLTQSVGSAKRVAYGASGGASLSYYECGAVSGCGNCYDAAARPECGFCLLEGGCMSRQACLDALGYNASSSVGLSVDAVWVHPTSEWPDCPVVSSVAPAVGPTTGGVELTLTGTLFVDANGRLTGAGTRSSGDVGLEYQYQCVTNDVDKATNGSVVSSTEMVCELPESVSDGDAALRVMLNGAEIAVASTSFGYVPPPAPIPPPPSKTTQTVLLSLGAFLFVAIVAVAIIAGLLLKRKRDMEKLTRPPEMSPSEIQSVVFGSVLPLGMDGKSLLPLLSRFVHEIVFDYEMIALLAEVTPSTEVDRVAKAAIIVYEHAGLALDLLLYQVSREVTTTLTLQTLFRTNSMATKMFKLYSKLKGFEYVRSTLGRPINKLMLEDDVDVDGLRAGKGGGAQFQLLKLTQTLFNAVRGSIPAVPTEFRYLFRAVQGAIQERFPVRADELAPLMAEALREGLEETSTLYAHGAEAFVQIAGVSDQVTNNTAELAQVIAPMAENLAEYEESVEELATRLQQMSELVEKLSGATDPESPAARRLLLDLQASHNSVGVGGFFFLRFLVPAITAPEAYGLVHDPPDVGQRKLLVLLGKAIQNLSNQKEFGGKEKHMVQMNSFITSNAETIAKLLDDLAHVPINAPGRDELEASVVPTKHLEGALVFLYKHAVSMRGKMLAKLQEIQIGSVELSAEAVVQRERAAELLGVVLDEIEAAKSSGASGSRLDYNRLRGLPFITSMGKVGDSLAGNPQG</sequence>
<proteinExistence type="predicted"/>
<dbReference type="InterPro" id="IPR001936">
    <property type="entry name" value="RasGAP_dom"/>
</dbReference>
<dbReference type="GeneID" id="25566658"/>
<evidence type="ECO:0000313" key="6">
    <source>
        <dbReference type="Proteomes" id="UP000054408"/>
    </source>
</evidence>
<dbReference type="InterPro" id="IPR013783">
    <property type="entry name" value="Ig-like_fold"/>
</dbReference>
<keyword evidence="6" id="KW-1185">Reference proteome</keyword>
<dbReference type="SUPFAM" id="SSF81296">
    <property type="entry name" value="E set domains"/>
    <property type="match status" value="1"/>
</dbReference>
<dbReference type="PANTHER" id="PTHR10194:SF60">
    <property type="entry name" value="RAS GTPASE-ACTIVATING PROTEIN RASKOL"/>
    <property type="match status" value="1"/>
</dbReference>
<keyword evidence="2" id="KW-0175">Coiled coil</keyword>
<keyword evidence="1" id="KW-0343">GTPase activation</keyword>
<dbReference type="PROSITE" id="PS50018">
    <property type="entry name" value="RAS_GTPASE_ACTIV_2"/>
    <property type="match status" value="1"/>
</dbReference>
<evidence type="ECO:0000313" key="5">
    <source>
        <dbReference type="EMBL" id="KNC51747.1"/>
    </source>
</evidence>
<dbReference type="eggNOG" id="KOG3508">
    <property type="taxonomic scope" value="Eukaryota"/>
</dbReference>
<keyword evidence="3" id="KW-1133">Transmembrane helix</keyword>
<dbReference type="Gene3D" id="1.10.506.10">
    <property type="entry name" value="GTPase Activation - p120gap, domain 1"/>
    <property type="match status" value="3"/>
</dbReference>
<dbReference type="InterPro" id="IPR014756">
    <property type="entry name" value="Ig_E-set"/>
</dbReference>
<dbReference type="PANTHER" id="PTHR10194">
    <property type="entry name" value="RAS GTPASE-ACTIVATING PROTEINS"/>
    <property type="match status" value="1"/>
</dbReference>
<dbReference type="eggNOG" id="KOG3610">
    <property type="taxonomic scope" value="Eukaryota"/>
</dbReference>
<evidence type="ECO:0000256" key="1">
    <source>
        <dbReference type="ARBA" id="ARBA00022468"/>
    </source>
</evidence>